<dbReference type="Pfam" id="PF08906">
    <property type="entry name" value="T6SS_Tdi1_C"/>
    <property type="match status" value="1"/>
</dbReference>
<evidence type="ECO:0000259" key="1">
    <source>
        <dbReference type="Pfam" id="PF08887"/>
    </source>
</evidence>
<evidence type="ECO:0000313" key="3">
    <source>
        <dbReference type="EMBL" id="MFD2568242.1"/>
    </source>
</evidence>
<feature type="domain" description="GAD-related" evidence="1">
    <location>
        <begin position="127"/>
        <end position="215"/>
    </location>
</feature>
<dbReference type="RefSeq" id="WP_379666946.1">
    <property type="nucleotide sequence ID" value="NZ_JBHULH010000008.1"/>
</dbReference>
<dbReference type="Pfam" id="PF08887">
    <property type="entry name" value="GAD-like"/>
    <property type="match status" value="1"/>
</dbReference>
<dbReference type="EMBL" id="JBHULH010000008">
    <property type="protein sequence ID" value="MFD2568242.1"/>
    <property type="molecule type" value="Genomic_DNA"/>
</dbReference>
<comment type="caution">
    <text evidence="3">The sequence shown here is derived from an EMBL/GenBank/DDBJ whole genome shotgun (WGS) entry which is preliminary data.</text>
</comment>
<sequence>MGFLKKLLGVDQFKTCPVCGYKTIEKKDRICVECFYEIKLTEAQIINSGYSSRQEYIKAHQKKYFSPDTLVDRIDFFSPKQSTEGYEKDLKWKPAVTEDVVLTFNQEYVNTLAELKKQKQLEKSRVLTTFFEEYTINEGSIEVSDEILEEYKDKVPSLLINLWKSSGFGKYNNGLIEIINPKDFEPILWKWLGAEEENYVPFAMTAFGELFYYRKLTEDDEDVCLIDIQSPNIETIIWSLADFFDNFLTDLEHKKEVLREELFIQATKEFGHLAYQEIFTFTPILAMGGLEKIEFLKKGNALVYNDLVIEMMK</sequence>
<organism evidence="3 4">
    <name type="scientific">Pseudotenacibaculum haliotis</name>
    <dbReference type="NCBI Taxonomy" id="1862138"/>
    <lineage>
        <taxon>Bacteria</taxon>
        <taxon>Pseudomonadati</taxon>
        <taxon>Bacteroidota</taxon>
        <taxon>Flavobacteriia</taxon>
        <taxon>Flavobacteriales</taxon>
        <taxon>Flavobacteriaceae</taxon>
        <taxon>Pseudotenacibaculum</taxon>
    </lineage>
</organism>
<dbReference type="InterPro" id="IPR014983">
    <property type="entry name" value="GAD-rel"/>
</dbReference>
<evidence type="ECO:0000313" key="4">
    <source>
        <dbReference type="Proteomes" id="UP001597508"/>
    </source>
</evidence>
<dbReference type="InterPro" id="IPR015002">
    <property type="entry name" value="T6SS_Tdi1_C"/>
</dbReference>
<evidence type="ECO:0000259" key="2">
    <source>
        <dbReference type="Pfam" id="PF08906"/>
    </source>
</evidence>
<accession>A0ABW5LTX7</accession>
<protein>
    <submittedName>
        <fullName evidence="3">GAD-like domain-containing protein</fullName>
    </submittedName>
</protein>
<dbReference type="Proteomes" id="UP001597508">
    <property type="component" value="Unassembled WGS sequence"/>
</dbReference>
<keyword evidence="4" id="KW-1185">Reference proteome</keyword>
<proteinExistence type="predicted"/>
<gene>
    <name evidence="3" type="ORF">ACFSRZ_12745</name>
</gene>
<name>A0ABW5LTX7_9FLAO</name>
<feature type="domain" description="T6SS immunity protein Tdi1 C-terminal" evidence="2">
    <location>
        <begin position="243"/>
        <end position="311"/>
    </location>
</feature>
<reference evidence="4" key="1">
    <citation type="journal article" date="2019" name="Int. J. Syst. Evol. Microbiol.">
        <title>The Global Catalogue of Microorganisms (GCM) 10K type strain sequencing project: providing services to taxonomists for standard genome sequencing and annotation.</title>
        <authorList>
            <consortium name="The Broad Institute Genomics Platform"/>
            <consortium name="The Broad Institute Genome Sequencing Center for Infectious Disease"/>
            <person name="Wu L."/>
            <person name="Ma J."/>
        </authorList>
    </citation>
    <scope>NUCLEOTIDE SEQUENCE [LARGE SCALE GENOMIC DNA]</scope>
    <source>
        <strain evidence="4">KCTC 52127</strain>
    </source>
</reference>